<dbReference type="Proteomes" id="UP000316759">
    <property type="component" value="Unassembled WGS sequence"/>
</dbReference>
<organism evidence="2 3">
    <name type="scientific">Fasciola gigantica</name>
    <name type="common">Giant liver fluke</name>
    <dbReference type="NCBI Taxonomy" id="46835"/>
    <lineage>
        <taxon>Eukaryota</taxon>
        <taxon>Metazoa</taxon>
        <taxon>Spiralia</taxon>
        <taxon>Lophotrochozoa</taxon>
        <taxon>Platyhelminthes</taxon>
        <taxon>Trematoda</taxon>
        <taxon>Digenea</taxon>
        <taxon>Plagiorchiida</taxon>
        <taxon>Echinostomata</taxon>
        <taxon>Echinostomatoidea</taxon>
        <taxon>Fasciolidae</taxon>
        <taxon>Fasciola</taxon>
    </lineage>
</organism>
<sequence length="194" mass="22260">MRKASDLYHNAPLSATLFLQYKSRRAGIKPIVKADDFEPPACAEIQAPADICHETTDSVQTVHEKSNGSRKRGPESLENRRHLCRMAEWMRQSVNSTITSDESCRFENVGGGGGGLNKHWRWYHQKRTSDFLRELQLSPMLPFEFVEENCRDMLRELLKNLQSLVHQKDPRGSCLTHHATIVGRLEILKLLVYC</sequence>
<dbReference type="AlphaFoldDB" id="A0A504Z515"/>
<name>A0A504Z515_FASGI</name>
<proteinExistence type="predicted"/>
<comment type="caution">
    <text evidence="2">The sequence shown here is derived from an EMBL/GenBank/DDBJ whole genome shotgun (WGS) entry which is preliminary data.</text>
</comment>
<feature type="region of interest" description="Disordered" evidence="1">
    <location>
        <begin position="57"/>
        <end position="77"/>
    </location>
</feature>
<protein>
    <submittedName>
        <fullName evidence="2">Uncharacterized protein</fullName>
    </submittedName>
</protein>
<evidence type="ECO:0000256" key="1">
    <source>
        <dbReference type="SAM" id="MobiDB-lite"/>
    </source>
</evidence>
<evidence type="ECO:0000313" key="3">
    <source>
        <dbReference type="Proteomes" id="UP000316759"/>
    </source>
</evidence>
<dbReference type="OrthoDB" id="1661883at2759"/>
<reference evidence="2 3" key="1">
    <citation type="submission" date="2019-04" db="EMBL/GenBank/DDBJ databases">
        <title>Annotation for the trematode Fasciola gigantica.</title>
        <authorList>
            <person name="Choi Y.-J."/>
        </authorList>
    </citation>
    <scope>NUCLEOTIDE SEQUENCE [LARGE SCALE GENOMIC DNA]</scope>
    <source>
        <strain evidence="2">Uganda_cow_1</strain>
    </source>
</reference>
<accession>A0A504Z515</accession>
<gene>
    <name evidence="2" type="ORF">FGIG_04725</name>
</gene>
<evidence type="ECO:0000313" key="2">
    <source>
        <dbReference type="EMBL" id="TPP67521.1"/>
    </source>
</evidence>
<dbReference type="EMBL" id="SUNJ01000586">
    <property type="protein sequence ID" value="TPP67521.1"/>
    <property type="molecule type" value="Genomic_DNA"/>
</dbReference>
<keyword evidence="3" id="KW-1185">Reference proteome</keyword>